<feature type="region of interest" description="Disordered" evidence="5">
    <location>
        <begin position="93"/>
        <end position="113"/>
    </location>
</feature>
<protein>
    <recommendedName>
        <fullName evidence="7">EGF-like domain-containing protein</fullName>
    </recommendedName>
</protein>
<dbReference type="PANTHER" id="PTHR11062">
    <property type="entry name" value="EXOSTOSIN HEPARAN SULFATE GLYCOSYLTRANSFERASE -RELATED"/>
    <property type="match status" value="1"/>
</dbReference>
<gene>
    <name evidence="8" type="ORF">CYMTET_38424</name>
</gene>
<keyword evidence="4" id="KW-0245">EGF-like domain</keyword>
<accession>A0AAE0CDC1</accession>
<evidence type="ECO:0000313" key="8">
    <source>
        <dbReference type="EMBL" id="KAK3252273.1"/>
    </source>
</evidence>
<dbReference type="SMART" id="SM00181">
    <property type="entry name" value="EGF"/>
    <property type="match status" value="3"/>
</dbReference>
<comment type="subcellular location">
    <subcellularLocation>
        <location evidence="1">Golgi apparatus membrane</location>
        <topology evidence="1">Single-pass type II membrane protein</topology>
    </subcellularLocation>
</comment>
<proteinExistence type="inferred from homology"/>
<dbReference type="PROSITE" id="PS01186">
    <property type="entry name" value="EGF_2"/>
    <property type="match status" value="1"/>
</dbReference>
<feature type="region of interest" description="Disordered" evidence="5">
    <location>
        <begin position="133"/>
        <end position="164"/>
    </location>
</feature>
<evidence type="ECO:0000256" key="5">
    <source>
        <dbReference type="SAM" id="MobiDB-lite"/>
    </source>
</evidence>
<keyword evidence="4" id="KW-1015">Disulfide bond</keyword>
<keyword evidence="6" id="KW-0732">Signal</keyword>
<dbReference type="InterPro" id="IPR040911">
    <property type="entry name" value="Exostosin_GT47"/>
</dbReference>
<evidence type="ECO:0000256" key="1">
    <source>
        <dbReference type="ARBA" id="ARBA00004323"/>
    </source>
</evidence>
<comment type="similarity">
    <text evidence="2">Belongs to the glycosyltransferase 47 family.</text>
</comment>
<evidence type="ECO:0000256" key="4">
    <source>
        <dbReference type="PROSITE-ProRule" id="PRU00076"/>
    </source>
</evidence>
<name>A0AAE0CDC1_9CHLO</name>
<sequence length="958" mass="105663">MFTLALLLFLVNVRGEPQKTSTYSLHADIHNMQQPVQPRNSDWDEAKSSGVLSVGQHEVVQKEHGTAQNATNVGSVSSAMKVSQQPKVIINQTHTEGGPVGAPTQSAEHTGHAQPSVVGAITTLKALSASKIETHTNGGGAGRALPQSAANKSHDPGTGSNVLNTAKASDAHTNETLSAVRKTGVSAPPTVKTILASEKGSREKGARADITGRPSNCSVNCSHVGTCYEPLGRCDCPYGYSGDACQEHTLPAYQAVYDNETAHDALCAKYHPRCGAEVGHGFCREGQCVCAPGRTGKHCSQFDRTYCMGSCSCHGVCRLGFCHCDQGFFGVDCSLTSGPGDIPIRWRCRKVLPSKMQDEDEEAQNVLVDKKPRHVFPLPGTASAPRMTDSLSRNATGFPSNPRRPALLIYVYELPPSLNVWLAADHAAGWPMEPASRHSVHPSLANGGGIIGPAELFLWERLLASNHRTLDPEQADFFFVPTLSRPAAGGWIGFTSHKGRLQQLERGNRHQQHLGDLAAANRRREDLGNKQYSGRWERPGKYWQEVVDYISATWPYWNRHNGNDHLFVLPGDHGACDSPRGLGIPEVLRNSRLITHWGLITNSSRLARVEWPYGDFGPCYRPNHDILIPPPQQHDLSASPIFHPGYWETRSKPWEENRFPSELFFAGEQVWPHHRIGDQATQEKGSKLRVVYSHGVREKVLKMWKEHPGFDFIQVQFHHGEPVEHSERMASSRFCLVMTGTGFSDRLAVSIGHGCVPVIIADDVLQPWEDDLPYGLFSIRIPESDIEQLPTRLGSVTPTKYLRMRRALECVAHRFFWSSVYGASGRETGMDDAFAMLLLALQNRRDFPNAQHPPSAQSTIFYHHETDPAILDKAVDELCALPQLEEPRPYPISPDPAHPRRNDPAFKKAESHLCMAYSPTQQTSDWDPKVIAKKPKTCAVTVGQPTWQPWPAGGAAHT</sequence>
<feature type="disulfide bond" evidence="4">
    <location>
        <begin position="217"/>
        <end position="227"/>
    </location>
</feature>
<dbReference type="InterPro" id="IPR000742">
    <property type="entry name" value="EGF"/>
</dbReference>
<keyword evidence="9" id="KW-1185">Reference proteome</keyword>
<dbReference type="GO" id="GO:0000139">
    <property type="term" value="C:Golgi membrane"/>
    <property type="evidence" value="ECO:0007669"/>
    <property type="project" value="UniProtKB-SubCell"/>
</dbReference>
<dbReference type="Pfam" id="PF03016">
    <property type="entry name" value="Exostosin_GT47"/>
    <property type="match status" value="1"/>
</dbReference>
<evidence type="ECO:0000259" key="7">
    <source>
        <dbReference type="PROSITE" id="PS50026"/>
    </source>
</evidence>
<dbReference type="GO" id="GO:0016757">
    <property type="term" value="F:glycosyltransferase activity"/>
    <property type="evidence" value="ECO:0007669"/>
    <property type="project" value="InterPro"/>
</dbReference>
<organism evidence="8 9">
    <name type="scientific">Cymbomonas tetramitiformis</name>
    <dbReference type="NCBI Taxonomy" id="36881"/>
    <lineage>
        <taxon>Eukaryota</taxon>
        <taxon>Viridiplantae</taxon>
        <taxon>Chlorophyta</taxon>
        <taxon>Pyramimonadophyceae</taxon>
        <taxon>Pyramimonadales</taxon>
        <taxon>Pyramimonadaceae</taxon>
        <taxon>Cymbomonas</taxon>
    </lineage>
</organism>
<evidence type="ECO:0000256" key="2">
    <source>
        <dbReference type="ARBA" id="ARBA00010271"/>
    </source>
</evidence>
<reference evidence="8 9" key="1">
    <citation type="journal article" date="2015" name="Genome Biol. Evol.">
        <title>Comparative Genomics of a Bacterivorous Green Alga Reveals Evolutionary Causalities and Consequences of Phago-Mixotrophic Mode of Nutrition.</title>
        <authorList>
            <person name="Burns J.A."/>
            <person name="Paasch A."/>
            <person name="Narechania A."/>
            <person name="Kim E."/>
        </authorList>
    </citation>
    <scope>NUCLEOTIDE SEQUENCE [LARGE SCALE GENOMIC DNA]</scope>
    <source>
        <strain evidence="8 9">PLY_AMNH</strain>
    </source>
</reference>
<comment type="caution">
    <text evidence="8">The sequence shown here is derived from an EMBL/GenBank/DDBJ whole genome shotgun (WGS) entry which is preliminary data.</text>
</comment>
<dbReference type="PROSITE" id="PS50026">
    <property type="entry name" value="EGF_3"/>
    <property type="match status" value="1"/>
</dbReference>
<dbReference type="Gene3D" id="2.170.300.10">
    <property type="entry name" value="Tie2 ligand-binding domain superfamily"/>
    <property type="match status" value="1"/>
</dbReference>
<feature type="chain" id="PRO_5042146495" description="EGF-like domain-containing protein" evidence="6">
    <location>
        <begin position="16"/>
        <end position="958"/>
    </location>
</feature>
<dbReference type="EMBL" id="LGRX02025509">
    <property type="protein sequence ID" value="KAK3252273.1"/>
    <property type="molecule type" value="Genomic_DNA"/>
</dbReference>
<comment type="caution">
    <text evidence="4">Lacks conserved residue(s) required for the propagation of feature annotation.</text>
</comment>
<evidence type="ECO:0000256" key="3">
    <source>
        <dbReference type="ARBA" id="ARBA00023034"/>
    </source>
</evidence>
<dbReference type="PANTHER" id="PTHR11062:SF376">
    <property type="entry name" value="EXOSTOSIN FAMILY PROTEIN"/>
    <property type="match status" value="1"/>
</dbReference>
<keyword evidence="3" id="KW-0333">Golgi apparatus</keyword>
<evidence type="ECO:0000256" key="6">
    <source>
        <dbReference type="SAM" id="SignalP"/>
    </source>
</evidence>
<dbReference type="Proteomes" id="UP001190700">
    <property type="component" value="Unassembled WGS sequence"/>
</dbReference>
<feature type="signal peptide" evidence="6">
    <location>
        <begin position="1"/>
        <end position="15"/>
    </location>
</feature>
<feature type="domain" description="EGF-like" evidence="7">
    <location>
        <begin position="213"/>
        <end position="246"/>
    </location>
</feature>
<dbReference type="InterPro" id="IPR004263">
    <property type="entry name" value="Exostosin"/>
</dbReference>
<evidence type="ECO:0000313" key="9">
    <source>
        <dbReference type="Proteomes" id="UP001190700"/>
    </source>
</evidence>
<feature type="disulfide bond" evidence="4">
    <location>
        <begin position="236"/>
        <end position="245"/>
    </location>
</feature>
<dbReference type="AlphaFoldDB" id="A0AAE0CDC1"/>
<dbReference type="PROSITE" id="PS00022">
    <property type="entry name" value="EGF_1"/>
    <property type="match status" value="1"/>
</dbReference>